<comment type="caution">
    <text evidence="4">The sequence shown here is derived from an EMBL/GenBank/DDBJ whole genome shotgun (WGS) entry which is preliminary data.</text>
</comment>
<evidence type="ECO:0000313" key="4">
    <source>
        <dbReference type="EMBL" id="KUK18166.1"/>
    </source>
</evidence>
<keyword evidence="1 4" id="KW-0328">Glycosyltransferase</keyword>
<protein>
    <submittedName>
        <fullName evidence="4">Xanthine-guanine phosphoribosyltransferase</fullName>
    </submittedName>
</protein>
<dbReference type="InterPro" id="IPR000836">
    <property type="entry name" value="PRTase_dom"/>
</dbReference>
<dbReference type="GO" id="GO:0016757">
    <property type="term" value="F:glycosyltransferase activity"/>
    <property type="evidence" value="ECO:0007669"/>
    <property type="project" value="UniProtKB-KW"/>
</dbReference>
<accession>A0A101EMM2</accession>
<dbReference type="PATRIC" id="fig|172049.5.peg.1272"/>
<reference evidence="5" key="1">
    <citation type="journal article" date="2015" name="MBio">
        <title>Genome-Resolved Metagenomic Analysis Reveals Roles for Candidate Phyla and Other Microbial Community Members in Biogeochemical Transformations in Oil Reservoirs.</title>
        <authorList>
            <person name="Hu P."/>
            <person name="Tom L."/>
            <person name="Singh A."/>
            <person name="Thomas B.C."/>
            <person name="Baker B.J."/>
            <person name="Piceno Y.M."/>
            <person name="Andersen G.L."/>
            <person name="Banfield J.F."/>
        </authorList>
    </citation>
    <scope>NUCLEOTIDE SEQUENCE [LARGE SCALE GENOMIC DNA]</scope>
</reference>
<keyword evidence="2 4" id="KW-0808">Transferase</keyword>
<name>A0A101EMM2_9EURY</name>
<dbReference type="Gene3D" id="3.40.50.2020">
    <property type="match status" value="1"/>
</dbReference>
<gene>
    <name evidence="4" type="ORF">XD54_0554</name>
</gene>
<dbReference type="Proteomes" id="UP000053911">
    <property type="component" value="Unassembled WGS sequence"/>
</dbReference>
<evidence type="ECO:0000313" key="5">
    <source>
        <dbReference type="Proteomes" id="UP000053911"/>
    </source>
</evidence>
<evidence type="ECO:0000259" key="3">
    <source>
        <dbReference type="Pfam" id="PF00156"/>
    </source>
</evidence>
<organism evidence="4 5">
    <name type="scientific">Thermococcus sibiricus</name>
    <dbReference type="NCBI Taxonomy" id="172049"/>
    <lineage>
        <taxon>Archaea</taxon>
        <taxon>Methanobacteriati</taxon>
        <taxon>Methanobacteriota</taxon>
        <taxon>Thermococci</taxon>
        <taxon>Thermococcales</taxon>
        <taxon>Thermococcaceae</taxon>
        <taxon>Thermococcus</taxon>
    </lineage>
</organism>
<proteinExistence type="predicted"/>
<dbReference type="RefSeq" id="WP_283217373.1">
    <property type="nucleotide sequence ID" value="NZ_LGFD01000007.1"/>
</dbReference>
<evidence type="ECO:0000256" key="1">
    <source>
        <dbReference type="ARBA" id="ARBA00022676"/>
    </source>
</evidence>
<dbReference type="InterPro" id="IPR029057">
    <property type="entry name" value="PRTase-like"/>
</dbReference>
<dbReference type="SUPFAM" id="SSF53271">
    <property type="entry name" value="PRTase-like"/>
    <property type="match status" value="1"/>
</dbReference>
<evidence type="ECO:0000256" key="2">
    <source>
        <dbReference type="ARBA" id="ARBA00022679"/>
    </source>
</evidence>
<dbReference type="EMBL" id="LGFD01000007">
    <property type="protein sequence ID" value="KUK18166.1"/>
    <property type="molecule type" value="Genomic_DNA"/>
</dbReference>
<sequence>MDKIYLTWWQVDRAIFSLADVLREYNPDTIVGISRGGLIPAVRLSHILGDVDFKVIDVKFYKGIDERTEEPKITIPIHGSLEGKRVVIVDDVSDTGKTLQVVIDEVKKKGAKDIKVACLAMKPWTSVVPDFYVFRTDKWIVFPWEEFPVVVRDEGVYSH</sequence>
<dbReference type="PANTHER" id="PTHR43363:SF1">
    <property type="entry name" value="HYPOXANTHINE-GUANINE PHOSPHORIBOSYLTRANSFERASE"/>
    <property type="match status" value="1"/>
</dbReference>
<dbReference type="Pfam" id="PF00156">
    <property type="entry name" value="Pribosyltran"/>
    <property type="match status" value="1"/>
</dbReference>
<dbReference type="AlphaFoldDB" id="A0A101EMM2"/>
<feature type="domain" description="Phosphoribosyltransferase" evidence="3">
    <location>
        <begin position="19"/>
        <end position="145"/>
    </location>
</feature>
<dbReference type="CDD" id="cd06223">
    <property type="entry name" value="PRTases_typeI"/>
    <property type="match status" value="1"/>
</dbReference>
<dbReference type="PANTHER" id="PTHR43363">
    <property type="entry name" value="HYPOXANTHINE PHOSPHORIBOSYLTRANSFERASE"/>
    <property type="match status" value="1"/>
</dbReference>